<dbReference type="InterPro" id="IPR036691">
    <property type="entry name" value="Endo/exonu/phosph_ase_sf"/>
</dbReference>
<dbReference type="InterPro" id="IPR047971">
    <property type="entry name" value="ExeM-like"/>
</dbReference>
<feature type="domain" description="LTD" evidence="1">
    <location>
        <begin position="617"/>
        <end position="735"/>
    </location>
</feature>
<feature type="domain" description="LTD" evidence="1">
    <location>
        <begin position="317"/>
        <end position="442"/>
    </location>
</feature>
<proteinExistence type="predicted"/>
<dbReference type="InterPro" id="IPR036415">
    <property type="entry name" value="Lamin_tail_dom_sf"/>
</dbReference>
<protein>
    <submittedName>
        <fullName evidence="2">ExeM/NucH family extracellular endonuclease</fullName>
    </submittedName>
</protein>
<keyword evidence="2" id="KW-0378">Hydrolase</keyword>
<dbReference type="SUPFAM" id="SSF56219">
    <property type="entry name" value="DNase I-like"/>
    <property type="match status" value="1"/>
</dbReference>
<dbReference type="SUPFAM" id="SSF50960">
    <property type="entry name" value="TolB, C-terminal domain"/>
    <property type="match status" value="1"/>
</dbReference>
<dbReference type="SUPFAM" id="SSF74853">
    <property type="entry name" value="Lamin A/C globular tail domain"/>
    <property type="match status" value="2"/>
</dbReference>
<organism evidence="2 3">
    <name type="scientific">Pseudanabaena cinerea FACHB-1277</name>
    <dbReference type="NCBI Taxonomy" id="2949581"/>
    <lineage>
        <taxon>Bacteria</taxon>
        <taxon>Bacillati</taxon>
        <taxon>Cyanobacteriota</taxon>
        <taxon>Cyanophyceae</taxon>
        <taxon>Pseudanabaenales</taxon>
        <taxon>Pseudanabaenaceae</taxon>
        <taxon>Pseudanabaena</taxon>
        <taxon>Pseudanabaena cinerea</taxon>
    </lineage>
</organism>
<dbReference type="NCBIfam" id="NF033681">
    <property type="entry name" value="ExeM_NucH_DNase"/>
    <property type="match status" value="1"/>
</dbReference>
<keyword evidence="2" id="KW-0255">Endonuclease</keyword>
<dbReference type="GO" id="GO:0004519">
    <property type="term" value="F:endonuclease activity"/>
    <property type="evidence" value="ECO:0007669"/>
    <property type="project" value="UniProtKB-KW"/>
</dbReference>
<dbReference type="CDD" id="cd04486">
    <property type="entry name" value="YhcR_OBF_like"/>
    <property type="match status" value="1"/>
</dbReference>
<reference evidence="2" key="2">
    <citation type="submission" date="2020-08" db="EMBL/GenBank/DDBJ databases">
        <authorList>
            <person name="Chen M."/>
            <person name="Teng W."/>
            <person name="Zhao L."/>
            <person name="Hu C."/>
            <person name="Zhou Y."/>
            <person name="Han B."/>
            <person name="Song L."/>
            <person name="Shu W."/>
        </authorList>
    </citation>
    <scope>NUCLEOTIDE SEQUENCE</scope>
    <source>
        <strain evidence="2">FACHB-1277</strain>
    </source>
</reference>
<dbReference type="Pfam" id="PF00932">
    <property type="entry name" value="LTD"/>
    <property type="match status" value="2"/>
</dbReference>
<keyword evidence="2" id="KW-0540">Nuclease</keyword>
<dbReference type="InterPro" id="IPR001322">
    <property type="entry name" value="Lamin_tail_dom"/>
</dbReference>
<dbReference type="RefSeq" id="WP_190349361.1">
    <property type="nucleotide sequence ID" value="NZ_JACJPY010000005.1"/>
</dbReference>
<gene>
    <name evidence="2" type="ORF">H6F44_02595</name>
</gene>
<evidence type="ECO:0000313" key="2">
    <source>
        <dbReference type="EMBL" id="MBD2149019.1"/>
    </source>
</evidence>
<name>A0A926UPS4_9CYAN</name>
<dbReference type="Gene3D" id="3.60.10.10">
    <property type="entry name" value="Endonuclease/exonuclease/phosphatase"/>
    <property type="match status" value="1"/>
</dbReference>
<dbReference type="PANTHER" id="PTHR42834">
    <property type="entry name" value="ENDONUCLEASE/EXONUCLEASE/PHOSPHATASE FAMILY PROTEIN (AFU_ORTHOLOGUE AFUA_3G09210)"/>
    <property type="match status" value="1"/>
</dbReference>
<dbReference type="InterPro" id="IPR025193">
    <property type="entry name" value="DUF4114"/>
</dbReference>
<dbReference type="Pfam" id="PF13448">
    <property type="entry name" value="DUF4114"/>
    <property type="match status" value="1"/>
</dbReference>
<accession>A0A926UPS4</accession>
<evidence type="ECO:0000259" key="1">
    <source>
        <dbReference type="PROSITE" id="PS51841"/>
    </source>
</evidence>
<reference evidence="2" key="1">
    <citation type="journal article" date="2015" name="ISME J.">
        <title>Draft Genome Sequence of Streptomyces incarnatus NRRL8089, which Produces the Nucleoside Antibiotic Sinefungin.</title>
        <authorList>
            <person name="Oshima K."/>
            <person name="Hattori M."/>
            <person name="Shimizu H."/>
            <person name="Fukuda K."/>
            <person name="Nemoto M."/>
            <person name="Inagaki K."/>
            <person name="Tamura T."/>
        </authorList>
    </citation>
    <scope>NUCLEOTIDE SEQUENCE</scope>
    <source>
        <strain evidence="2">FACHB-1277</strain>
    </source>
</reference>
<dbReference type="EMBL" id="JACJPY010000005">
    <property type="protein sequence ID" value="MBD2149019.1"/>
    <property type="molecule type" value="Genomic_DNA"/>
</dbReference>
<sequence>MALAAGNIAFVGFNADGNDNLSFVALVDINPNEVIIFEENEWNGTGWVDTNEGAYSWTATSLVAAGTVVNIDNISAGTFAASTGTVAKSVTGRGTNTNLGASGEAVYAYQGDAANPVFLTAIANSGFTSNTTGLLTGTGLTAGVNAIEFTAGQDVLAFNGSRNNKSSFGAYSTDINNPTNWITQDGSGNQDADGIPPDVPFSTTAFTLVAAGSAGVTLTQSGGSTDVAEGGATDSYAVVLNTQPTANVAIAINAGSQLNANTNSLTFTPANWNVAQTVTVTAIDDAIFEGNHTGTLAHTVTSTDASYNNLAVANVVANISDNESATAPTIQIRITEYMYSGANGEFVELTNIGNTAIDLTGWSYDDNSRTPNSFSLSAFGTVQAGESVIFTEAANASDFRTAWGLAPSVKVIAGSNQGLGRGDEINIYNQNNQLVDRLTYDDATIAGSVRTQNVSGWTGVANLGLNDATKWQLSTVSDAQGSVTSTGNDIGNPGRYAIGVVPSIVLTQTGGNTSVIEGGATDTYTLALTTTPTAAVNINLTVTDGQTLVSTDGVIFATTATLSLTDLTAKTVTVRAVDDSVFEFKPHSGAIAHTVTSTDPTYGSRTIPNLSVSIGDNDTAPNPPALRITEYQYDGNGSEFFELTNTGTTAIDLTGWSYDDDSRIAGTFSLSDFGIVQAGESVIVTEAAADAFRADWGLAPTVKVIGGLTVNLGREDEINIFNNNGTLVDSLIYGDSTRFIGTGRTQNVSAWTTATNLGKNDITQWALSTVGDGLNSYNSLSGGTGNPGSYSNAAVPSPAILIAQSGGNTAVTEGGATDTYTVVLRSQPTANVTVNVVASSQLNVNSTALTFTAANWNVAQTVTVNAIDDSLFEGAHSGVISHNATSADTRYNGITIPSVNVNITDNDVAVGAVPSITENTASPLINLAATGTGVLSGVIGDPTDPASTLGIDFTIADTDTALTNLAVTVSSSNQAVVTNANLVLSGTGATRNLKITPTGVGFADITVTVNDGNNVVTYKINYAASLGSVAPATTRFHTGTSDASTAIAIDDQYMLVADDEDQRIRLYDRTKSGAPITSFDFGSVAGLTGEVDLEGSVRIGNTIYWIGSHGNNSSAQDAPNRERLFATTVAGTGVSTTLTFAGYYQFLEDDLIAWDNANGHGLGAGFLGLGASAAAGVSVSVANGFNIEGLTASPDGNSLYVAFRTPLEPTSDRTKALIVPVTNFGTILNTNGGTTGAATFGVPIQLDLGGRGIRSIERNSTGQYVIIAGAVGAATSSAPNDFRLYTWTGNPADKPLLRTTDLTALNTNGSFEGIVTVPDNLTGDSKIQLLVDNGDTFWYGNSTASKDLNQDNFQKFRTEEVTLGTIKIHQIQGNAASQTAASGRNDISPLNGQSVTIEGVVVADFQAGNQLRGFFIQEEDSDRDNDNSTSEGIFVFTGTNAPLDVQEGQIVRVTGTVSEFFGMTQVTASSAGSLAIVNAGNNLNRITPASIDLPPTGNINAFYEQYEGMKVKFVDKLYVSEYFEVARYGQIVLNANQRPFQYSHIDNTPTVSEYNAFLDQLSRDRIILDDDNNTQNAPLPSGKFLYPQPNGFGIGTQGTNYYRGGDSVSNLTGVLHWSFAGQAGTDAWRIRPTQSNPVTFTVENPRPENPPAVGGNVKVVSFNVLNYFNSIDTIGGNGSPRGADSVDEFDRQNQKLIAALTKLNADVFGLIEIENNGDSANPAVKELVTRLNAALGSEVYDYIRTGKVGTDQITNAFIYKKAVLAPQGAAAILTAPEFVNPNNAPVDRNRPAIAQNFKVIDVNNADFGESFNVVVNHLKSKGGSDATGADIDQNDGQGQFNDTRTKAANYLVNTWIPSDPTKQGDADYLIIGDLNAYKGETPISTIKNAGYTDLAEKFGGDKAYGYLFSGQLGYLDHALSNSALTPQVVGTAEWHINADESPVFDYNNNVDDGAGESSFEAKPTGNNLFEPNAFRTSDHDPVIVGLDLIPSTPRLTNIGNSSIFDVLRISGRGDKQRLKFTIAGVNSTLVNEFGIFTVDDAAGNISGIAPNATGYAQAALERSKIAFSAIANNPTGYSPTNISSLLELNTDTRLRFYLVKNSTADAVRKGSTPLSELLFATPSTLQLNPVTGTTQFQLAWQDSSGTANNLVVRAEATDEVLPLGANLQDKNEGEVLDLRNVTGQRSATFTVNREAAFNNFIGFYRIANEKGDIDLDGDGKVDVLAGNSDSYIRAALDSRVRVGGIDLSVNNQSTTSFTGTFQGGSLFAPFMIVNGRPDALTDNTISSNDPKIYFPFLGANSDGFDHIRMLSSNVFGFEDLPNGGDRDFNDMIVTVKFS</sequence>
<dbReference type="PROSITE" id="PS51841">
    <property type="entry name" value="LTD"/>
    <property type="match status" value="2"/>
</dbReference>
<evidence type="ECO:0000313" key="3">
    <source>
        <dbReference type="Proteomes" id="UP000631421"/>
    </source>
</evidence>
<comment type="caution">
    <text evidence="2">The sequence shown here is derived from an EMBL/GenBank/DDBJ whole genome shotgun (WGS) entry which is preliminary data.</text>
</comment>
<dbReference type="Proteomes" id="UP000631421">
    <property type="component" value="Unassembled WGS sequence"/>
</dbReference>
<dbReference type="PANTHER" id="PTHR42834:SF1">
    <property type="entry name" value="ENDONUCLEASE_EXONUCLEASE_PHOSPHATASE FAMILY PROTEIN (AFU_ORTHOLOGUE AFUA_3G09210)"/>
    <property type="match status" value="1"/>
</dbReference>
<dbReference type="Gene3D" id="2.60.40.1260">
    <property type="entry name" value="Lamin Tail domain"/>
    <property type="match status" value="1"/>
</dbReference>
<keyword evidence="3" id="KW-1185">Reference proteome</keyword>